<organism evidence="2 3">
    <name type="scientific">Burkholderia reimsis</name>
    <dbReference type="NCBI Taxonomy" id="2234132"/>
    <lineage>
        <taxon>Bacteria</taxon>
        <taxon>Pseudomonadati</taxon>
        <taxon>Pseudomonadota</taxon>
        <taxon>Betaproteobacteria</taxon>
        <taxon>Burkholderiales</taxon>
        <taxon>Burkholderiaceae</taxon>
        <taxon>Burkholderia</taxon>
    </lineage>
</organism>
<comment type="caution">
    <text evidence="2">The sequence shown here is derived from an EMBL/GenBank/DDBJ whole genome shotgun (WGS) entry which is preliminary data.</text>
</comment>
<dbReference type="EMBL" id="QMFZ01000019">
    <property type="protein sequence ID" value="RBB37376.1"/>
    <property type="molecule type" value="Genomic_DNA"/>
</dbReference>
<name>A0A365QS69_9BURK</name>
<dbReference type="AlphaFoldDB" id="A0A365QS69"/>
<accession>A0A365QS69</accession>
<feature type="compositionally biased region" description="Low complexity" evidence="1">
    <location>
        <begin position="45"/>
        <end position="54"/>
    </location>
</feature>
<gene>
    <name evidence="2" type="ORF">DPV79_22155</name>
</gene>
<sequence length="74" mass="7972">MRSSGNRVAARGHAVRCNRCRARDAAARPPACTPKRGGATGPSNHAAAHRAAAATNRPNGRRRRVPFDFDRLRA</sequence>
<proteinExistence type="predicted"/>
<feature type="compositionally biased region" description="Basic and acidic residues" evidence="1">
    <location>
        <begin position="65"/>
        <end position="74"/>
    </location>
</feature>
<protein>
    <submittedName>
        <fullName evidence="2">Uncharacterized protein</fullName>
    </submittedName>
</protein>
<keyword evidence="3" id="KW-1185">Reference proteome</keyword>
<dbReference type="Proteomes" id="UP000252458">
    <property type="component" value="Unassembled WGS sequence"/>
</dbReference>
<evidence type="ECO:0000313" key="2">
    <source>
        <dbReference type="EMBL" id="RBB37376.1"/>
    </source>
</evidence>
<reference evidence="2 3" key="1">
    <citation type="submission" date="2018-06" db="EMBL/GenBank/DDBJ databases">
        <title>Draft genome sequence of Burkholderia reimsis strain BE51 isolated from a French agricultural soil.</title>
        <authorList>
            <person name="Esmaeel Q."/>
        </authorList>
    </citation>
    <scope>NUCLEOTIDE SEQUENCE [LARGE SCALE GENOMIC DNA]</scope>
    <source>
        <strain evidence="2 3">BE51</strain>
    </source>
</reference>
<evidence type="ECO:0000313" key="3">
    <source>
        <dbReference type="Proteomes" id="UP000252458"/>
    </source>
</evidence>
<feature type="region of interest" description="Disordered" evidence="1">
    <location>
        <begin position="20"/>
        <end position="74"/>
    </location>
</feature>
<evidence type="ECO:0000256" key="1">
    <source>
        <dbReference type="SAM" id="MobiDB-lite"/>
    </source>
</evidence>